<feature type="transmembrane region" description="Helical" evidence="13">
    <location>
        <begin position="43"/>
        <end position="62"/>
    </location>
</feature>
<dbReference type="RefSeq" id="WP_090211280.1">
    <property type="nucleotide sequence ID" value="NZ_FOYO01000001.1"/>
</dbReference>
<dbReference type="Gene3D" id="1.10.287.130">
    <property type="match status" value="1"/>
</dbReference>
<dbReference type="SMART" id="SM00388">
    <property type="entry name" value="HisKA"/>
    <property type="match status" value="1"/>
</dbReference>
<dbReference type="Pfam" id="PF00512">
    <property type="entry name" value="HisKA"/>
    <property type="match status" value="1"/>
</dbReference>
<dbReference type="GO" id="GO:0000155">
    <property type="term" value="F:phosphorelay sensor kinase activity"/>
    <property type="evidence" value="ECO:0007669"/>
    <property type="project" value="InterPro"/>
</dbReference>
<dbReference type="GO" id="GO:0045121">
    <property type="term" value="C:membrane raft"/>
    <property type="evidence" value="ECO:0007669"/>
    <property type="project" value="UniProtKB-SubCell"/>
</dbReference>
<proteinExistence type="predicted"/>
<evidence type="ECO:0000256" key="2">
    <source>
        <dbReference type="ARBA" id="ARBA00004236"/>
    </source>
</evidence>
<dbReference type="SUPFAM" id="SSF55874">
    <property type="entry name" value="ATPase domain of HSP90 chaperone/DNA topoisomerase II/histidine kinase"/>
    <property type="match status" value="1"/>
</dbReference>
<keyword evidence="7" id="KW-0808">Transferase</keyword>
<feature type="domain" description="Histidine kinase" evidence="14">
    <location>
        <begin position="320"/>
        <end position="539"/>
    </location>
</feature>
<evidence type="ECO:0000256" key="5">
    <source>
        <dbReference type="ARBA" id="ARBA00022475"/>
    </source>
</evidence>
<keyword evidence="12 13" id="KW-0472">Membrane</keyword>
<evidence type="ECO:0000256" key="7">
    <source>
        <dbReference type="ARBA" id="ARBA00022679"/>
    </source>
</evidence>
<dbReference type="SUPFAM" id="SSF55785">
    <property type="entry name" value="PYP-like sensor domain (PAS domain)"/>
    <property type="match status" value="2"/>
</dbReference>
<dbReference type="FunFam" id="3.30.565.10:FF:000023">
    <property type="entry name" value="PAS domain-containing sensor histidine kinase"/>
    <property type="match status" value="1"/>
</dbReference>
<evidence type="ECO:0000259" key="15">
    <source>
        <dbReference type="PROSITE" id="PS50112"/>
    </source>
</evidence>
<dbReference type="SMART" id="SM00086">
    <property type="entry name" value="PAC"/>
    <property type="match status" value="1"/>
</dbReference>
<dbReference type="EC" id="2.7.13.3" evidence="4"/>
<dbReference type="GO" id="GO:0006355">
    <property type="term" value="P:regulation of DNA-templated transcription"/>
    <property type="evidence" value="ECO:0007669"/>
    <property type="project" value="InterPro"/>
</dbReference>
<dbReference type="InterPro" id="IPR004358">
    <property type="entry name" value="Sig_transdc_His_kin-like_C"/>
</dbReference>
<keyword evidence="9" id="KW-0418">Kinase</keyword>
<evidence type="ECO:0000313" key="17">
    <source>
        <dbReference type="EMBL" id="SFR32665.1"/>
    </source>
</evidence>
<dbReference type="AlphaFoldDB" id="A0A1I6FRT8"/>
<evidence type="ECO:0000259" key="16">
    <source>
        <dbReference type="PROSITE" id="PS50113"/>
    </source>
</evidence>
<dbReference type="FunFam" id="1.10.287.130:FF:000001">
    <property type="entry name" value="Two-component sensor histidine kinase"/>
    <property type="match status" value="1"/>
</dbReference>
<keyword evidence="11" id="KW-0902">Two-component regulatory system</keyword>
<dbReference type="NCBIfam" id="TIGR00229">
    <property type="entry name" value="sensory_box"/>
    <property type="match status" value="2"/>
</dbReference>
<dbReference type="PROSITE" id="PS50112">
    <property type="entry name" value="PAS"/>
    <property type="match status" value="1"/>
</dbReference>
<feature type="domain" description="PAC" evidence="16">
    <location>
        <begin position="147"/>
        <end position="199"/>
    </location>
</feature>
<dbReference type="InterPro" id="IPR013767">
    <property type="entry name" value="PAS_fold"/>
</dbReference>
<feature type="domain" description="PAS" evidence="15">
    <location>
        <begin position="73"/>
        <end position="144"/>
    </location>
</feature>
<organism evidence="17 18">
    <name type="scientific">Litoreibacter janthinus</name>
    <dbReference type="NCBI Taxonomy" id="670154"/>
    <lineage>
        <taxon>Bacteria</taxon>
        <taxon>Pseudomonadati</taxon>
        <taxon>Pseudomonadota</taxon>
        <taxon>Alphaproteobacteria</taxon>
        <taxon>Rhodobacterales</taxon>
        <taxon>Roseobacteraceae</taxon>
        <taxon>Litoreibacter</taxon>
    </lineage>
</organism>
<evidence type="ECO:0000256" key="9">
    <source>
        <dbReference type="ARBA" id="ARBA00022777"/>
    </source>
</evidence>
<evidence type="ECO:0000256" key="4">
    <source>
        <dbReference type="ARBA" id="ARBA00012438"/>
    </source>
</evidence>
<dbReference type="InterPro" id="IPR003594">
    <property type="entry name" value="HATPase_dom"/>
</dbReference>
<dbReference type="PROSITE" id="PS50109">
    <property type="entry name" value="HIS_KIN"/>
    <property type="match status" value="1"/>
</dbReference>
<dbReference type="InterPro" id="IPR003661">
    <property type="entry name" value="HisK_dim/P_dom"/>
</dbReference>
<gene>
    <name evidence="17" type="ORF">SAMN04488002_0177</name>
</gene>
<protein>
    <recommendedName>
        <fullName evidence="4">histidine kinase</fullName>
        <ecNumber evidence="4">2.7.13.3</ecNumber>
    </recommendedName>
</protein>
<dbReference type="OrthoDB" id="7179697at2"/>
<evidence type="ECO:0000259" key="14">
    <source>
        <dbReference type="PROSITE" id="PS50109"/>
    </source>
</evidence>
<evidence type="ECO:0000256" key="6">
    <source>
        <dbReference type="ARBA" id="ARBA00022553"/>
    </source>
</evidence>
<dbReference type="PANTHER" id="PTHR43711:SF26">
    <property type="entry name" value="SENSOR HISTIDINE KINASE RCSC"/>
    <property type="match status" value="1"/>
</dbReference>
<comment type="subcellular location">
    <subcellularLocation>
        <location evidence="2">Cell membrane</location>
    </subcellularLocation>
    <subcellularLocation>
        <location evidence="3">Membrane raft</location>
        <topology evidence="3">Multi-pass membrane protein</topology>
    </subcellularLocation>
</comment>
<evidence type="ECO:0000256" key="10">
    <source>
        <dbReference type="ARBA" id="ARBA00022840"/>
    </source>
</evidence>
<reference evidence="18" key="1">
    <citation type="submission" date="2016-10" db="EMBL/GenBank/DDBJ databases">
        <authorList>
            <person name="Varghese N."/>
            <person name="Submissions S."/>
        </authorList>
    </citation>
    <scope>NUCLEOTIDE SEQUENCE [LARGE SCALE GENOMIC DNA]</scope>
    <source>
        <strain evidence="18">DSM 26921</strain>
    </source>
</reference>
<keyword evidence="5" id="KW-1003">Cell membrane</keyword>
<dbReference type="InterPro" id="IPR000700">
    <property type="entry name" value="PAS-assoc_C"/>
</dbReference>
<dbReference type="InterPro" id="IPR001610">
    <property type="entry name" value="PAC"/>
</dbReference>
<evidence type="ECO:0000256" key="13">
    <source>
        <dbReference type="SAM" id="Phobius"/>
    </source>
</evidence>
<dbReference type="Gene3D" id="3.30.450.20">
    <property type="entry name" value="PAS domain"/>
    <property type="match status" value="2"/>
</dbReference>
<keyword evidence="13" id="KW-0812">Transmembrane</keyword>
<dbReference type="InterPro" id="IPR005467">
    <property type="entry name" value="His_kinase_dom"/>
</dbReference>
<dbReference type="InterPro" id="IPR000014">
    <property type="entry name" value="PAS"/>
</dbReference>
<dbReference type="PANTHER" id="PTHR43711">
    <property type="entry name" value="TWO-COMPONENT HISTIDINE KINASE"/>
    <property type="match status" value="1"/>
</dbReference>
<dbReference type="SMART" id="SM00387">
    <property type="entry name" value="HATPase_c"/>
    <property type="match status" value="1"/>
</dbReference>
<dbReference type="CDD" id="cd00082">
    <property type="entry name" value="HisKA"/>
    <property type="match status" value="1"/>
</dbReference>
<dbReference type="CDD" id="cd00075">
    <property type="entry name" value="HATPase"/>
    <property type="match status" value="1"/>
</dbReference>
<dbReference type="InterPro" id="IPR036097">
    <property type="entry name" value="HisK_dim/P_sf"/>
</dbReference>
<dbReference type="EMBL" id="FOYO01000001">
    <property type="protein sequence ID" value="SFR32665.1"/>
    <property type="molecule type" value="Genomic_DNA"/>
</dbReference>
<name>A0A1I6FRT8_9RHOB</name>
<dbReference type="GO" id="GO:0005886">
    <property type="term" value="C:plasma membrane"/>
    <property type="evidence" value="ECO:0007669"/>
    <property type="project" value="UniProtKB-SubCell"/>
</dbReference>
<dbReference type="InterPro" id="IPR035965">
    <property type="entry name" value="PAS-like_dom_sf"/>
</dbReference>
<dbReference type="SMART" id="SM00091">
    <property type="entry name" value="PAS"/>
    <property type="match status" value="2"/>
</dbReference>
<evidence type="ECO:0000256" key="3">
    <source>
        <dbReference type="ARBA" id="ARBA00004314"/>
    </source>
</evidence>
<dbReference type="InterPro" id="IPR036890">
    <property type="entry name" value="HATPase_C_sf"/>
</dbReference>
<dbReference type="Proteomes" id="UP000199658">
    <property type="component" value="Unassembled WGS sequence"/>
</dbReference>
<accession>A0A1I6FRT8</accession>
<evidence type="ECO:0000256" key="12">
    <source>
        <dbReference type="ARBA" id="ARBA00023136"/>
    </source>
</evidence>
<dbReference type="Pfam" id="PF13426">
    <property type="entry name" value="PAS_9"/>
    <property type="match status" value="1"/>
</dbReference>
<dbReference type="SUPFAM" id="SSF47384">
    <property type="entry name" value="Homodimeric domain of signal transducing histidine kinase"/>
    <property type="match status" value="1"/>
</dbReference>
<evidence type="ECO:0000256" key="11">
    <source>
        <dbReference type="ARBA" id="ARBA00023012"/>
    </source>
</evidence>
<dbReference type="InterPro" id="IPR050736">
    <property type="entry name" value="Sensor_HK_Regulatory"/>
</dbReference>
<dbReference type="PRINTS" id="PR00344">
    <property type="entry name" value="BCTRLSENSOR"/>
</dbReference>
<sequence length="556" mass="60876">MVKKTVTRAMQLAHRPMAIGLWASLTMPDTAWAAPSLGSYSSFVAFGLGVCTAAALVSGLHYKTKQGKNAKLTSKELENRLKALDEHSIVSITDANARIIEVNQKFIETLGYSSDELIGNETNLIYPECELDLYQEIKTTLAQGKTWAGEMQLKTKSGRPIWTQTTISPLFSADGRHVSSISVRTDISKIKQAQSEQDMRCTLHMLRDEVYVFDAETQRFTYMNQAAMDRHGWNEAEYKVKTPADAIPGYSPDEFHKRAQPLLNGEHQQLTYQVNVGDTPLEIRLQQSTSKDGRVQFVAFANDISERLVHEQAKNDFVSTVSHELRSPLTSIKGGLGLVLSGATGNLSDKSRSLLEIAHRNSDRLVLLINDILDLEKIASGQRQLEIAPTDIRTLIQDAATANEAFCSQYGVCIRVVSENRPYIVECDSGQIFQILNNLISNAAKFSKSEDEIVVSLAADGPDTLISVRDYGVGIPADAQATIFDRFTQVPGQDRKAKGGTGLGLSIVKAIAEQHQGTVTLESSEGAGTTFTVRLPTRSDAGGTLPHSVDMLDAAQ</sequence>
<evidence type="ECO:0000256" key="1">
    <source>
        <dbReference type="ARBA" id="ARBA00000085"/>
    </source>
</evidence>
<keyword evidence="8" id="KW-0547">Nucleotide-binding</keyword>
<evidence type="ECO:0000313" key="18">
    <source>
        <dbReference type="Proteomes" id="UP000199658"/>
    </source>
</evidence>
<keyword evidence="6" id="KW-0597">Phosphoprotein</keyword>
<dbReference type="PROSITE" id="PS50113">
    <property type="entry name" value="PAC"/>
    <property type="match status" value="1"/>
</dbReference>
<dbReference type="CDD" id="cd00130">
    <property type="entry name" value="PAS"/>
    <property type="match status" value="1"/>
</dbReference>
<dbReference type="Pfam" id="PF02518">
    <property type="entry name" value="HATPase_c"/>
    <property type="match status" value="1"/>
</dbReference>
<evidence type="ECO:0000256" key="8">
    <source>
        <dbReference type="ARBA" id="ARBA00022741"/>
    </source>
</evidence>
<dbReference type="STRING" id="670154.SAMN04488002_0177"/>
<keyword evidence="10" id="KW-0067">ATP-binding</keyword>
<dbReference type="Pfam" id="PF00989">
    <property type="entry name" value="PAS"/>
    <property type="match status" value="1"/>
</dbReference>
<comment type="catalytic activity">
    <reaction evidence="1">
        <text>ATP + protein L-histidine = ADP + protein N-phospho-L-histidine.</text>
        <dbReference type="EC" id="2.7.13.3"/>
    </reaction>
</comment>
<dbReference type="Gene3D" id="3.30.565.10">
    <property type="entry name" value="Histidine kinase-like ATPase, C-terminal domain"/>
    <property type="match status" value="1"/>
</dbReference>
<keyword evidence="13" id="KW-1133">Transmembrane helix</keyword>
<keyword evidence="18" id="KW-1185">Reference proteome</keyword>
<dbReference type="GO" id="GO:0005524">
    <property type="term" value="F:ATP binding"/>
    <property type="evidence" value="ECO:0007669"/>
    <property type="project" value="UniProtKB-KW"/>
</dbReference>